<accession>A0A369JW37</accession>
<evidence type="ECO:0000313" key="1">
    <source>
        <dbReference type="EMBL" id="RDB26551.1"/>
    </source>
</evidence>
<dbReference type="InParanoid" id="A0A369JW37"/>
<dbReference type="AlphaFoldDB" id="A0A369JW37"/>
<proteinExistence type="predicted"/>
<gene>
    <name evidence="1" type="ORF">Hypma_005618</name>
</gene>
<dbReference type="EMBL" id="LUEZ02000029">
    <property type="protein sequence ID" value="RDB26551.1"/>
    <property type="molecule type" value="Genomic_DNA"/>
</dbReference>
<organism evidence="1 2">
    <name type="scientific">Hypsizygus marmoreus</name>
    <name type="common">White beech mushroom</name>
    <name type="synonym">Agaricus marmoreus</name>
    <dbReference type="NCBI Taxonomy" id="39966"/>
    <lineage>
        <taxon>Eukaryota</taxon>
        <taxon>Fungi</taxon>
        <taxon>Dikarya</taxon>
        <taxon>Basidiomycota</taxon>
        <taxon>Agaricomycotina</taxon>
        <taxon>Agaricomycetes</taxon>
        <taxon>Agaricomycetidae</taxon>
        <taxon>Agaricales</taxon>
        <taxon>Tricholomatineae</taxon>
        <taxon>Lyophyllaceae</taxon>
        <taxon>Hypsizygus</taxon>
    </lineage>
</organism>
<comment type="caution">
    <text evidence="1">The sequence shown here is derived from an EMBL/GenBank/DDBJ whole genome shotgun (WGS) entry which is preliminary data.</text>
</comment>
<feature type="non-terminal residue" evidence="1">
    <location>
        <position position="97"/>
    </location>
</feature>
<dbReference type="OrthoDB" id="7786253at2759"/>
<sequence>MLVMPGSGRMRLEGQCQSPGEGCICVDLSNDGRILQIHGMRSSSNPRLRPRLDASLHAVCDVFTRLHKLHSPLQTLYRRWLTERIFHQKEADLDLMS</sequence>
<dbReference type="Proteomes" id="UP000076154">
    <property type="component" value="Unassembled WGS sequence"/>
</dbReference>
<name>A0A369JW37_HYPMA</name>
<keyword evidence="2" id="KW-1185">Reference proteome</keyword>
<protein>
    <submittedName>
        <fullName evidence="1">Uncharacterized protein</fullName>
    </submittedName>
</protein>
<reference evidence="1" key="1">
    <citation type="submission" date="2018-04" db="EMBL/GenBank/DDBJ databases">
        <title>Whole genome sequencing of Hypsizygus marmoreus.</title>
        <authorList>
            <person name="Choi I.-G."/>
            <person name="Min B."/>
            <person name="Kim J.-G."/>
            <person name="Kim S."/>
            <person name="Oh Y.-L."/>
            <person name="Kong W.-S."/>
            <person name="Park H."/>
            <person name="Jeong J."/>
            <person name="Song E.-S."/>
        </authorList>
    </citation>
    <scope>NUCLEOTIDE SEQUENCE [LARGE SCALE GENOMIC DNA]</scope>
    <source>
        <strain evidence="1">51987-8</strain>
    </source>
</reference>
<evidence type="ECO:0000313" key="2">
    <source>
        <dbReference type="Proteomes" id="UP000076154"/>
    </source>
</evidence>